<evidence type="ECO:0000259" key="1">
    <source>
        <dbReference type="Pfam" id="PF06985"/>
    </source>
</evidence>
<dbReference type="Pfam" id="PF06985">
    <property type="entry name" value="HET"/>
    <property type="match status" value="1"/>
</dbReference>
<organism evidence="2 3">
    <name type="scientific">Hymenoscyphus albidus</name>
    <dbReference type="NCBI Taxonomy" id="595503"/>
    <lineage>
        <taxon>Eukaryota</taxon>
        <taxon>Fungi</taxon>
        <taxon>Dikarya</taxon>
        <taxon>Ascomycota</taxon>
        <taxon>Pezizomycotina</taxon>
        <taxon>Leotiomycetes</taxon>
        <taxon>Helotiales</taxon>
        <taxon>Helotiaceae</taxon>
        <taxon>Hymenoscyphus</taxon>
    </lineage>
</organism>
<dbReference type="OrthoDB" id="5428863at2759"/>
<dbReference type="Proteomes" id="UP000701801">
    <property type="component" value="Unassembled WGS sequence"/>
</dbReference>
<dbReference type="InterPro" id="IPR010730">
    <property type="entry name" value="HET"/>
</dbReference>
<dbReference type="EMBL" id="CAJVRM010000438">
    <property type="protein sequence ID" value="CAG8981018.1"/>
    <property type="molecule type" value="Genomic_DNA"/>
</dbReference>
<accession>A0A9N9LW93</accession>
<evidence type="ECO:0000313" key="3">
    <source>
        <dbReference type="Proteomes" id="UP000701801"/>
    </source>
</evidence>
<dbReference type="PANTHER" id="PTHR33112:SF1">
    <property type="entry name" value="HETEROKARYON INCOMPATIBILITY DOMAIN-CONTAINING PROTEIN"/>
    <property type="match status" value="1"/>
</dbReference>
<protein>
    <recommendedName>
        <fullName evidence="1">Heterokaryon incompatibility domain-containing protein</fullName>
    </recommendedName>
</protein>
<reference evidence="2" key="1">
    <citation type="submission" date="2021-07" db="EMBL/GenBank/DDBJ databases">
        <authorList>
            <person name="Durling M."/>
        </authorList>
    </citation>
    <scope>NUCLEOTIDE SEQUENCE</scope>
</reference>
<comment type="caution">
    <text evidence="2">The sequence shown here is derived from an EMBL/GenBank/DDBJ whole genome shotgun (WGS) entry which is preliminary data.</text>
</comment>
<name>A0A9N9LW93_9HELO</name>
<dbReference type="AlphaFoldDB" id="A0A9N9LW93"/>
<dbReference type="PANTHER" id="PTHR33112">
    <property type="entry name" value="DOMAIN PROTEIN, PUTATIVE-RELATED"/>
    <property type="match status" value="1"/>
</dbReference>
<keyword evidence="3" id="KW-1185">Reference proteome</keyword>
<proteinExistence type="predicted"/>
<feature type="domain" description="Heterokaryon incompatibility" evidence="1">
    <location>
        <begin position="186"/>
        <end position="318"/>
    </location>
</feature>
<gene>
    <name evidence="2" type="ORF">HYALB_00011853</name>
</gene>
<evidence type="ECO:0000313" key="2">
    <source>
        <dbReference type="EMBL" id="CAG8981018.1"/>
    </source>
</evidence>
<sequence>MELESRDPIVAMPEHAVLSDSTESWTTADLCEECAAFNMDSSKDRHFSSKEMMYPKCPLCHFVSSCSIDHGPAISVQGAKLGHSEADKRDANFFEIVSSQWESCYIFPTCPANTVGNHQQTYFRTLRQESIDYSVLRNWVSHCDSSHSPITCLGHIGDSKQIRDLMLINCNTREIVKTPKKNNCRYVWGNSDVVPEPTPHCGKLPIQMPDTLEDSLRVVLELELDYLWIDKYCIDQLKDSEKQHQILHMNKIYSSAHLTIITAAGHDSAHGLPGVGNRPRSAVQTFELNGVTWTSSGRSPRKLVKASTWRTRAWTYQEGLFSTRRLIFTDEQVFFECNMWQARENIHFGRSMFKSELLFRNGVNNLKAKDFWHHIRLYSGGNLTDQNDAINGLRGLLMAFSQLANPVHTFWGVPLNDPCFKNSSWNPSKRDVWDVSLGYALLWRLMSDGQRRDNFPSWSWAGWRGVAGHYIYWGPGSCDEEFATKFWFMRRDSTPERLSEGIIARIAADPTIESRDYKPVLRIEAWVMEINVGYWDKSCWAVATSQLDGYGTSTTLRWHISMSLLESETPERNEGLLKGKFECLIFSKSEESYYGLVLRKVDNGNRERAGIVILKYGPHRAWCARGLNKALDLRNFFPCEQRTIIFQ</sequence>